<comment type="caution">
    <text evidence="6">The sequence shown here is derived from an EMBL/GenBank/DDBJ whole genome shotgun (WGS) entry which is preliminary data.</text>
</comment>
<dbReference type="AlphaFoldDB" id="A0AA94TPY8"/>
<dbReference type="InterPro" id="IPR036390">
    <property type="entry name" value="WH_DNA-bd_sf"/>
</dbReference>
<evidence type="ECO:0000313" key="6">
    <source>
        <dbReference type="EMBL" id="TDT86922.1"/>
    </source>
</evidence>
<feature type="domain" description="HTH lysR-type" evidence="5">
    <location>
        <begin position="10"/>
        <end position="67"/>
    </location>
</feature>
<dbReference type="PROSITE" id="PS50931">
    <property type="entry name" value="HTH_LYSR"/>
    <property type="match status" value="1"/>
</dbReference>
<sequence length="302" mass="32342">MVAGEYEGGMELYQLRTFVAVAEEGNFTRAGKRVHATQPAVSAHIKALEEELGVRLFDRASRGVELTPAGAELVQDAIEVLASANTLKARAVTLGGEVAGQVALGLCTDPAFLKATSLIDLLSERFPKLNLKLIQSPSGVILSEIRARNLDAGFVFAGNPYRDLEAIKLAEPTYSIMGAAAWGEALAKADAAALSAYTWVMPASHSPFRELQLELFNRFGIVPARTIGADSEEVIRPLVVEGKALALVREDEVAAMLASGQAAECVLVGRHPVEVNFVYRKGDGDLPSMGALIELVRRTWEG</sequence>
<dbReference type="SUPFAM" id="SSF53850">
    <property type="entry name" value="Periplasmic binding protein-like II"/>
    <property type="match status" value="1"/>
</dbReference>
<proteinExistence type="inferred from homology"/>
<dbReference type="Gene3D" id="1.10.10.10">
    <property type="entry name" value="Winged helix-like DNA-binding domain superfamily/Winged helix DNA-binding domain"/>
    <property type="match status" value="1"/>
</dbReference>
<dbReference type="SUPFAM" id="SSF46785">
    <property type="entry name" value="Winged helix' DNA-binding domain"/>
    <property type="match status" value="1"/>
</dbReference>
<dbReference type="PANTHER" id="PTHR30126">
    <property type="entry name" value="HTH-TYPE TRANSCRIPTIONAL REGULATOR"/>
    <property type="match status" value="1"/>
</dbReference>
<dbReference type="Pfam" id="PF03466">
    <property type="entry name" value="LysR_substrate"/>
    <property type="match status" value="1"/>
</dbReference>
<dbReference type="FunFam" id="1.10.10.10:FF:000001">
    <property type="entry name" value="LysR family transcriptional regulator"/>
    <property type="match status" value="1"/>
</dbReference>
<dbReference type="InterPro" id="IPR005119">
    <property type="entry name" value="LysR_subst-bd"/>
</dbReference>
<keyword evidence="4" id="KW-0804">Transcription</keyword>
<keyword evidence="2" id="KW-0805">Transcription regulation</keyword>
<dbReference type="GO" id="GO:0000976">
    <property type="term" value="F:transcription cis-regulatory region binding"/>
    <property type="evidence" value="ECO:0007669"/>
    <property type="project" value="TreeGrafter"/>
</dbReference>
<comment type="similarity">
    <text evidence="1">Belongs to the LysR transcriptional regulatory family.</text>
</comment>
<dbReference type="PANTHER" id="PTHR30126:SF40">
    <property type="entry name" value="HTH-TYPE TRANSCRIPTIONAL REGULATOR GLTR"/>
    <property type="match status" value="1"/>
</dbReference>
<dbReference type="EMBL" id="SOBK01000010">
    <property type="protein sequence ID" value="TDT86922.1"/>
    <property type="molecule type" value="Genomic_DNA"/>
</dbReference>
<evidence type="ECO:0000313" key="7">
    <source>
        <dbReference type="Proteomes" id="UP000295506"/>
    </source>
</evidence>
<protein>
    <submittedName>
        <fullName evidence="6">LysR family transcriptional regulator</fullName>
    </submittedName>
</protein>
<name>A0AA94TPY8_9BACT</name>
<dbReference type="Pfam" id="PF00126">
    <property type="entry name" value="HTH_1"/>
    <property type="match status" value="1"/>
</dbReference>
<evidence type="ECO:0000256" key="4">
    <source>
        <dbReference type="ARBA" id="ARBA00023163"/>
    </source>
</evidence>
<accession>A0AA94TPY8</accession>
<evidence type="ECO:0000256" key="3">
    <source>
        <dbReference type="ARBA" id="ARBA00023125"/>
    </source>
</evidence>
<dbReference type="PRINTS" id="PR00039">
    <property type="entry name" value="HTHLYSR"/>
</dbReference>
<reference evidence="6 7" key="1">
    <citation type="submission" date="2019-03" db="EMBL/GenBank/DDBJ databases">
        <title>Genomic Encyclopedia of Type Strains, Phase IV (KMG-IV): sequencing the most valuable type-strain genomes for metagenomic binning, comparative biology and taxonomic classification.</title>
        <authorList>
            <person name="Goeker M."/>
        </authorList>
    </citation>
    <scope>NUCLEOTIDE SEQUENCE [LARGE SCALE GENOMIC DNA]</scope>
    <source>
        <strain evidence="6 7">DSM 101483</strain>
    </source>
</reference>
<evidence type="ECO:0000256" key="1">
    <source>
        <dbReference type="ARBA" id="ARBA00009437"/>
    </source>
</evidence>
<dbReference type="GO" id="GO:0003700">
    <property type="term" value="F:DNA-binding transcription factor activity"/>
    <property type="evidence" value="ECO:0007669"/>
    <property type="project" value="InterPro"/>
</dbReference>
<evidence type="ECO:0000259" key="5">
    <source>
        <dbReference type="PROSITE" id="PS50931"/>
    </source>
</evidence>
<dbReference type="Proteomes" id="UP000295506">
    <property type="component" value="Unassembled WGS sequence"/>
</dbReference>
<evidence type="ECO:0000256" key="2">
    <source>
        <dbReference type="ARBA" id="ARBA00023015"/>
    </source>
</evidence>
<dbReference type="CDD" id="cd05466">
    <property type="entry name" value="PBP2_LTTR_substrate"/>
    <property type="match status" value="1"/>
</dbReference>
<gene>
    <name evidence="6" type="ORF">EDC59_1103</name>
</gene>
<organism evidence="6 7">
    <name type="scientific">Pseudodesulfovibrio indicus</name>
    <dbReference type="NCBI Taxonomy" id="1716143"/>
    <lineage>
        <taxon>Bacteria</taxon>
        <taxon>Pseudomonadati</taxon>
        <taxon>Thermodesulfobacteriota</taxon>
        <taxon>Desulfovibrionia</taxon>
        <taxon>Desulfovibrionales</taxon>
        <taxon>Desulfovibrionaceae</taxon>
    </lineage>
</organism>
<keyword evidence="3" id="KW-0238">DNA-binding</keyword>
<dbReference type="InterPro" id="IPR036388">
    <property type="entry name" value="WH-like_DNA-bd_sf"/>
</dbReference>
<dbReference type="InterPro" id="IPR000847">
    <property type="entry name" value="LysR_HTH_N"/>
</dbReference>
<dbReference type="Gene3D" id="3.40.190.290">
    <property type="match status" value="1"/>
</dbReference>